<comment type="caution">
    <text evidence="6">The sequence shown here is derived from an EMBL/GenBank/DDBJ whole genome shotgun (WGS) entry which is preliminary data.</text>
</comment>
<organism evidence="6 7">
    <name type="scientific">Aliiglaciecola litoralis</name>
    <dbReference type="NCBI Taxonomy" id="582857"/>
    <lineage>
        <taxon>Bacteria</taxon>
        <taxon>Pseudomonadati</taxon>
        <taxon>Pseudomonadota</taxon>
        <taxon>Gammaproteobacteria</taxon>
        <taxon>Alteromonadales</taxon>
        <taxon>Alteromonadaceae</taxon>
        <taxon>Aliiglaciecola</taxon>
    </lineage>
</organism>
<feature type="chain" id="PRO_5046451057" evidence="3">
    <location>
        <begin position="21"/>
        <end position="583"/>
    </location>
</feature>
<comment type="subcellular location">
    <subcellularLocation>
        <location evidence="1">Membrane</location>
    </subcellularLocation>
</comment>
<evidence type="ECO:0000259" key="4">
    <source>
        <dbReference type="Pfam" id="PF01103"/>
    </source>
</evidence>
<reference evidence="6 7" key="1">
    <citation type="journal article" date="2019" name="Int. J. Syst. Evol. Microbiol.">
        <title>The Global Catalogue of Microorganisms (GCM) 10K type strain sequencing project: providing services to taxonomists for standard genome sequencing and annotation.</title>
        <authorList>
            <consortium name="The Broad Institute Genomics Platform"/>
            <consortium name="The Broad Institute Genome Sequencing Center for Infectious Disease"/>
            <person name="Wu L."/>
            <person name="Ma J."/>
        </authorList>
    </citation>
    <scope>NUCLEOTIDE SEQUENCE [LARGE SCALE GENOMIC DNA]</scope>
    <source>
        <strain evidence="6 7">JCM 15896</strain>
    </source>
</reference>
<dbReference type="RefSeq" id="WP_343857131.1">
    <property type="nucleotide sequence ID" value="NZ_BAAAFD010000002.1"/>
</dbReference>
<dbReference type="EMBL" id="BAAAFD010000002">
    <property type="protein sequence ID" value="GAA0854386.1"/>
    <property type="molecule type" value="Genomic_DNA"/>
</dbReference>
<protein>
    <submittedName>
        <fullName evidence="6">Autotransporter assembly complex family protein</fullName>
    </submittedName>
</protein>
<dbReference type="Proteomes" id="UP001500359">
    <property type="component" value="Unassembled WGS sequence"/>
</dbReference>
<feature type="domain" description="TamA POTRA" evidence="5">
    <location>
        <begin position="25"/>
        <end position="96"/>
    </location>
</feature>
<sequence>MFYRVVLFVFWCVLPTTASALDAKLRGIENSALEENIQAHLSQLNTPSNCRLSEDALATIEGKVTKAAQALGFYQLTIDDIKMTENDCEQIVVSIQQHAQVTITQLDVKISGDGETDEKFIQLVKNLPLRLNAPLIHNEYKKAKGQLDSLALNRGYFDSRFITSEIKVDVKANTASITLHYQTGPRYQFGNLIYPEDLLAKELISNIIPFSLGQPYLASLLGEFNRNLGQTGYFQQVVARPILEQSVDNQIPIEIVAVTQPRDIFNVGGGASTDKGPTGSLTWQRPWVNRHGHSIKADLFVSKLEQSASMRYKIPLEDPLHNYFSIQSGYNAIDNNDSNSDTVSVAVQRHWTDAAQDWNKIAFLRYSRSRFEQADEPQQTTYLLVPGFTLSRHRSRGGLDVDWGDSQLLTIEVASDAIVSDIDLARVTFETKWLRSIGDHRFLIRGEIGALKTDDFSRVPDSLRYFTGGDQSIRGFDYKELAPRGPATVNDQGNTVKGKLLGGKYLNVASLEYSYPVSDNWRAMLFTDVGGASDKPFETIAYSFGIGASWMSPVGPIRLYLAKGFGDYGQDGVKLHIAMGPAL</sequence>
<evidence type="ECO:0000313" key="7">
    <source>
        <dbReference type="Proteomes" id="UP001500359"/>
    </source>
</evidence>
<keyword evidence="2" id="KW-0472">Membrane</keyword>
<name>A0ABN1LE93_9ALTE</name>
<dbReference type="InterPro" id="IPR000184">
    <property type="entry name" value="Bac_surfAg_D15"/>
</dbReference>
<dbReference type="Gene3D" id="2.40.160.50">
    <property type="entry name" value="membrane protein fhac: a member of the omp85/tpsb transporter family"/>
    <property type="match status" value="1"/>
</dbReference>
<keyword evidence="7" id="KW-1185">Reference proteome</keyword>
<dbReference type="Gene3D" id="3.10.20.310">
    <property type="entry name" value="membrane protein fhac"/>
    <property type="match status" value="3"/>
</dbReference>
<gene>
    <name evidence="6" type="ORF">GCM10009114_09920</name>
</gene>
<evidence type="ECO:0000256" key="1">
    <source>
        <dbReference type="ARBA" id="ARBA00004370"/>
    </source>
</evidence>
<evidence type="ECO:0000313" key="6">
    <source>
        <dbReference type="EMBL" id="GAA0854386.1"/>
    </source>
</evidence>
<evidence type="ECO:0000259" key="5">
    <source>
        <dbReference type="Pfam" id="PF17243"/>
    </source>
</evidence>
<evidence type="ECO:0000256" key="2">
    <source>
        <dbReference type="ARBA" id="ARBA00023136"/>
    </source>
</evidence>
<dbReference type="InterPro" id="IPR035243">
    <property type="entry name" value="TamA_POTRA_Dom_1"/>
</dbReference>
<evidence type="ECO:0000256" key="3">
    <source>
        <dbReference type="SAM" id="SignalP"/>
    </source>
</evidence>
<accession>A0ABN1LE93</accession>
<dbReference type="Pfam" id="PF01103">
    <property type="entry name" value="Omp85"/>
    <property type="match status" value="1"/>
</dbReference>
<proteinExistence type="predicted"/>
<keyword evidence="3" id="KW-0732">Signal</keyword>
<feature type="domain" description="Bacterial surface antigen (D15)" evidence="4">
    <location>
        <begin position="272"/>
        <end position="576"/>
    </location>
</feature>
<dbReference type="Pfam" id="PF17243">
    <property type="entry name" value="POTRA_TamA_1"/>
    <property type="match status" value="1"/>
</dbReference>
<feature type="signal peptide" evidence="3">
    <location>
        <begin position="1"/>
        <end position="20"/>
    </location>
</feature>